<keyword evidence="6" id="KW-1185">Reference proteome</keyword>
<feature type="transmembrane region" description="Helical" evidence="1">
    <location>
        <begin position="114"/>
        <end position="135"/>
    </location>
</feature>
<dbReference type="PANTHER" id="PTHR42024:SF1">
    <property type="entry name" value="AMINO ACID PERMEASE_ SLC12A DOMAIN-CONTAINING PROTEIN"/>
    <property type="match status" value="1"/>
</dbReference>
<reference evidence="4" key="2">
    <citation type="journal article" date="2020" name="bioRxiv">
        <title>Genomic and phenotypic heterogeneity of clinical isolates of the human pathogens Aspergillus fumigatus, Aspergillus lentulus and Aspergillus fumigatiaffinis.</title>
        <authorList>
            <person name="dos Santos R.A.C."/>
            <person name="Steenwyk J.L."/>
            <person name="Rivero-Menendez O."/>
            <person name="Mead M.E."/>
            <person name="Silva L.P."/>
            <person name="Bastos R.W."/>
            <person name="Alastruey-Izquierdo A."/>
            <person name="Goldman G.H."/>
            <person name="Rokas A."/>
        </authorList>
    </citation>
    <scope>NUCLEOTIDE SEQUENCE</scope>
    <source>
        <strain evidence="4">CNM-CM8927</strain>
    </source>
</reference>
<evidence type="ECO:0000313" key="6">
    <source>
        <dbReference type="Proteomes" id="UP000465220"/>
    </source>
</evidence>
<dbReference type="AlphaFoldDB" id="A0AAN4PF52"/>
<dbReference type="Proteomes" id="UP000051487">
    <property type="component" value="Unassembled WGS sequence"/>
</dbReference>
<evidence type="ECO:0000313" key="3">
    <source>
        <dbReference type="EMBL" id="GFF71693.1"/>
    </source>
</evidence>
<dbReference type="PANTHER" id="PTHR42024">
    <property type="entry name" value="AMINO ACID PERMEASE_ SLC12A DOMAIN-CONTAINING PROTEIN"/>
    <property type="match status" value="1"/>
</dbReference>
<feature type="transmembrane region" description="Helical" evidence="1">
    <location>
        <begin position="256"/>
        <end position="278"/>
    </location>
</feature>
<dbReference type="EMBL" id="BLKI01000015">
    <property type="protein sequence ID" value="GFF71693.1"/>
    <property type="molecule type" value="Genomic_DNA"/>
</dbReference>
<dbReference type="Proteomes" id="UP000465220">
    <property type="component" value="Unassembled WGS sequence"/>
</dbReference>
<evidence type="ECO:0000313" key="4">
    <source>
        <dbReference type="EMBL" id="KAF4207115.1"/>
    </source>
</evidence>
<keyword evidence="1" id="KW-0812">Transmembrane</keyword>
<comment type="caution">
    <text evidence="2">The sequence shown here is derived from an EMBL/GenBank/DDBJ whole genome shotgun (WGS) entry which is preliminary data.</text>
</comment>
<organism evidence="2 5">
    <name type="scientific">Aspergillus lentulus</name>
    <dbReference type="NCBI Taxonomy" id="293939"/>
    <lineage>
        <taxon>Eukaryota</taxon>
        <taxon>Fungi</taxon>
        <taxon>Dikarya</taxon>
        <taxon>Ascomycota</taxon>
        <taxon>Pezizomycotina</taxon>
        <taxon>Eurotiomycetes</taxon>
        <taxon>Eurotiomycetidae</taxon>
        <taxon>Eurotiales</taxon>
        <taxon>Aspergillaceae</taxon>
        <taxon>Aspergillus</taxon>
        <taxon>Aspergillus subgen. Fumigati</taxon>
    </lineage>
</organism>
<keyword evidence="1" id="KW-0472">Membrane</keyword>
<dbReference type="EMBL" id="BCLY01000005">
    <property type="protein sequence ID" value="GAQ05537.1"/>
    <property type="molecule type" value="Genomic_DNA"/>
</dbReference>
<reference evidence="2 5" key="1">
    <citation type="submission" date="2015-11" db="EMBL/GenBank/DDBJ databases">
        <title>Aspergillus lentulus strain IFM 54703T.</title>
        <authorList>
            <person name="Kusuya Y."/>
            <person name="Sakai K."/>
            <person name="Kamei K."/>
            <person name="Takahashi H."/>
            <person name="Yaguchi T."/>
        </authorList>
    </citation>
    <scope>NUCLEOTIDE SEQUENCE [LARGE SCALE GENOMIC DNA]</scope>
    <source>
        <strain evidence="2 5">IFM 54703</strain>
    </source>
</reference>
<reference evidence="3 6" key="3">
    <citation type="submission" date="2020-01" db="EMBL/GenBank/DDBJ databases">
        <title>Draft genome sequence of Aspergillus lentulus IFM 60648.</title>
        <authorList>
            <person name="Takahashi H."/>
            <person name="Yaguchi T."/>
        </authorList>
    </citation>
    <scope>NUCLEOTIDE SEQUENCE [LARGE SCALE GENOMIC DNA]</scope>
    <source>
        <strain evidence="3 6">IFM 60648</strain>
    </source>
</reference>
<evidence type="ECO:0000313" key="2">
    <source>
        <dbReference type="EMBL" id="GAQ05537.1"/>
    </source>
</evidence>
<dbReference type="EMBL" id="JAAAPU010000022">
    <property type="protein sequence ID" value="KAF4207115.1"/>
    <property type="molecule type" value="Genomic_DNA"/>
</dbReference>
<reference evidence="4" key="4">
    <citation type="submission" date="2020-04" db="EMBL/GenBank/DDBJ databases">
        <authorList>
            <person name="Santos R.A.C."/>
            <person name="Steenwyk J.L."/>
            <person name="Rivero-Menendez O."/>
            <person name="Mead M.E."/>
            <person name="Silva L.P."/>
            <person name="Bastos R.W."/>
            <person name="Alastruey-Izquierdo A."/>
            <person name="Goldman G.H."/>
            <person name="Rokas A."/>
        </authorList>
    </citation>
    <scope>NUCLEOTIDE SEQUENCE</scope>
    <source>
        <strain evidence="4">CNM-CM8927</strain>
    </source>
</reference>
<protein>
    <submittedName>
        <fullName evidence="2">Uncharacterized protein</fullName>
    </submittedName>
</protein>
<evidence type="ECO:0000313" key="5">
    <source>
        <dbReference type="Proteomes" id="UP000051487"/>
    </source>
</evidence>
<sequence>MSFNGEEAKGPSHLTNRISHGEVTANFRQWRTAIAVTAAVLFTGSGLIPVLLYFLLRYVARLELWIVLAIIASILGAGSVLALVRRTWRLVRPDSTCRPSRTGRYQLDYFQWNFLFGFIYIAALLAVAVAIAHTLDNTAVLLVSLPLPLLAFQISSQLVLGSMLVWLRAKYPFRISSMAKGALVRPGVYTIIEDVVAVDGGQGVHFRQLLDARYGSSKALQALLQRMGWAWGLSGLGVSILLLALIGSLTNKEISFVLGWIVPWAWVTVLTLLTYFIVKKAQTSEDVTAIA</sequence>
<feature type="transmembrane region" description="Helical" evidence="1">
    <location>
        <begin position="62"/>
        <end position="84"/>
    </location>
</feature>
<dbReference type="Proteomes" id="UP000649114">
    <property type="component" value="Unassembled WGS sequence"/>
</dbReference>
<accession>A0AAN4PF52</accession>
<feature type="transmembrane region" description="Helical" evidence="1">
    <location>
        <begin position="147"/>
        <end position="167"/>
    </location>
</feature>
<proteinExistence type="predicted"/>
<keyword evidence="1" id="KW-1133">Transmembrane helix</keyword>
<evidence type="ECO:0000256" key="1">
    <source>
        <dbReference type="SAM" id="Phobius"/>
    </source>
</evidence>
<gene>
    <name evidence="2" type="ORF">ALT_2858</name>
    <name evidence="4" type="ORF">CNMCM8927_003948</name>
    <name evidence="3" type="ORF">IFM60648_03491</name>
</gene>
<feature type="transmembrane region" description="Helical" evidence="1">
    <location>
        <begin position="33"/>
        <end position="56"/>
    </location>
</feature>
<name>A0AAN4PF52_ASPLE</name>
<feature type="transmembrane region" description="Helical" evidence="1">
    <location>
        <begin position="228"/>
        <end position="250"/>
    </location>
</feature>